<keyword evidence="2" id="KW-0812">Transmembrane</keyword>
<reference evidence="3 4" key="1">
    <citation type="submission" date="2021-11" db="EMBL/GenBank/DDBJ databases">
        <authorList>
            <person name="Oh E.-T."/>
            <person name="Kim S.-B."/>
        </authorList>
    </citation>
    <scope>NUCLEOTIDE SEQUENCE [LARGE SCALE GENOMIC DNA]</scope>
    <source>
        <strain evidence="3 4">MMS20-SJTN17</strain>
    </source>
</reference>
<name>A0ABS8K7R4_9BURK</name>
<accession>A0ABS8K7R4</accession>
<protein>
    <recommendedName>
        <fullName evidence="5">Extensin</fullName>
    </recommendedName>
</protein>
<feature type="compositionally biased region" description="Polar residues" evidence="1">
    <location>
        <begin position="120"/>
        <end position="129"/>
    </location>
</feature>
<dbReference type="RefSeq" id="WP_230559659.1">
    <property type="nucleotide sequence ID" value="NZ_JAJITC010000001.1"/>
</dbReference>
<evidence type="ECO:0000313" key="4">
    <source>
        <dbReference type="Proteomes" id="UP001430614"/>
    </source>
</evidence>
<dbReference type="Proteomes" id="UP001430614">
    <property type="component" value="Unassembled WGS sequence"/>
</dbReference>
<feature type="region of interest" description="Disordered" evidence="1">
    <location>
        <begin position="40"/>
        <end position="71"/>
    </location>
</feature>
<evidence type="ECO:0000256" key="1">
    <source>
        <dbReference type="SAM" id="MobiDB-lite"/>
    </source>
</evidence>
<feature type="region of interest" description="Disordered" evidence="1">
    <location>
        <begin position="165"/>
        <end position="232"/>
    </location>
</feature>
<keyword evidence="2" id="KW-0472">Membrane</keyword>
<feature type="transmembrane region" description="Helical" evidence="2">
    <location>
        <begin position="7"/>
        <end position="25"/>
    </location>
</feature>
<organism evidence="3 4">
    <name type="scientific">Paraburkholderia translucens</name>
    <dbReference type="NCBI Taxonomy" id="2886945"/>
    <lineage>
        <taxon>Bacteria</taxon>
        <taxon>Pseudomonadati</taxon>
        <taxon>Pseudomonadota</taxon>
        <taxon>Betaproteobacteria</taxon>
        <taxon>Burkholderiales</taxon>
        <taxon>Burkholderiaceae</taxon>
        <taxon>Paraburkholderia</taxon>
    </lineage>
</organism>
<proteinExistence type="predicted"/>
<evidence type="ECO:0000313" key="3">
    <source>
        <dbReference type="EMBL" id="MCC8400764.1"/>
    </source>
</evidence>
<comment type="caution">
    <text evidence="3">The sequence shown here is derived from an EMBL/GenBank/DDBJ whole genome shotgun (WGS) entry which is preliminary data.</text>
</comment>
<keyword evidence="2" id="KW-1133">Transmembrane helix</keyword>
<keyword evidence="4" id="KW-1185">Reference proteome</keyword>
<evidence type="ECO:0000256" key="2">
    <source>
        <dbReference type="SAM" id="Phobius"/>
    </source>
</evidence>
<feature type="region of interest" description="Disordered" evidence="1">
    <location>
        <begin position="92"/>
        <end position="153"/>
    </location>
</feature>
<dbReference type="EMBL" id="JAJITC010000001">
    <property type="protein sequence ID" value="MCC8400764.1"/>
    <property type="molecule type" value="Genomic_DNA"/>
</dbReference>
<sequence length="232" mass="23734">MTNTGKLLIVGLLVVDAGVAGYLLYPRDDQLPAVTGTVTRGATGAADQQPQTDTTRAAGGRMMPAEPASPAPPHMGIANNVVIAPQAALPRTDSAAPAPAAPPLANPAEVAHARSKPQPYAQQSAQARPQSGPRVDQTQARRRENTQPNGANSVAAMLTNELVRESAKPDPSLPMPSGFTVPMPAGTDAGNGAATGRGSNPVASAMTDQLVRESSKLTPTRPASEPPPLNKP</sequence>
<evidence type="ECO:0008006" key="5">
    <source>
        <dbReference type="Google" id="ProtNLM"/>
    </source>
</evidence>
<feature type="compositionally biased region" description="Low complexity" evidence="1">
    <location>
        <begin position="185"/>
        <end position="198"/>
    </location>
</feature>
<gene>
    <name evidence="3" type="ORF">LJ655_02440</name>
</gene>